<dbReference type="InterPro" id="IPR040381">
    <property type="entry name" value="At4g14450-like"/>
</dbReference>
<feature type="region of interest" description="Disordered" evidence="1">
    <location>
        <begin position="111"/>
        <end position="171"/>
    </location>
</feature>
<dbReference type="EMBL" id="BT042652">
    <property type="protein sequence ID" value="ACF87657.1"/>
    <property type="molecule type" value="mRNA"/>
</dbReference>
<evidence type="ECO:0000256" key="1">
    <source>
        <dbReference type="SAM" id="MobiDB-lite"/>
    </source>
</evidence>
<dbReference type="AlphaFoldDB" id="B4FZW4"/>
<organism evidence="2">
    <name type="scientific">Zea mays</name>
    <name type="common">Maize</name>
    <dbReference type="NCBI Taxonomy" id="4577"/>
    <lineage>
        <taxon>Eukaryota</taxon>
        <taxon>Viridiplantae</taxon>
        <taxon>Streptophyta</taxon>
        <taxon>Embryophyta</taxon>
        <taxon>Tracheophyta</taxon>
        <taxon>Spermatophyta</taxon>
        <taxon>Magnoliopsida</taxon>
        <taxon>Liliopsida</taxon>
        <taxon>Poales</taxon>
        <taxon>Poaceae</taxon>
        <taxon>PACMAD clade</taxon>
        <taxon>Panicoideae</taxon>
        <taxon>Andropogonodae</taxon>
        <taxon>Andropogoneae</taxon>
        <taxon>Tripsacinae</taxon>
        <taxon>Zea</taxon>
    </lineage>
</organism>
<dbReference type="PANTHER" id="PTHR33912">
    <property type="entry name" value="OS01G0939400 PROTEIN"/>
    <property type="match status" value="1"/>
</dbReference>
<evidence type="ECO:0000313" key="2">
    <source>
        <dbReference type="EMBL" id="ACF87657.1"/>
    </source>
</evidence>
<accession>B4FZW4</accession>
<sequence length="197" mass="21004">MHACKFLQKLARQTRERVTARRGSRKVRAESTIHLLIESMEMKVAASRPGCKKRPPSRLQKHAPASLQLEQAVASAGTGAPPAVWGDGRAPIPLLSPLVVSPMVPVWEADQTGGARKEGGGDQAEGRSGAEQQQRGAAARHGSSGEHQVHDVTPRPSAPALGMGWRHPAMSTPVAEPASLVPLFQSQCALEVRNSQQ</sequence>
<proteinExistence type="evidence at transcript level"/>
<dbReference type="RefSeq" id="NP_001142583.1">
    <property type="nucleotide sequence ID" value="NM_001149111.1"/>
</dbReference>
<dbReference type="GeneID" id="100274847"/>
<reference evidence="2" key="1">
    <citation type="journal article" date="2009" name="PLoS Genet.">
        <title>Sequencing, mapping, and analysis of 27,455 maize full-length cDNAs.</title>
        <authorList>
            <person name="Soderlund C."/>
            <person name="Descour A."/>
            <person name="Kudrna D."/>
            <person name="Bomhoff M."/>
            <person name="Boyd L."/>
            <person name="Currie J."/>
            <person name="Angelova A."/>
            <person name="Collura K."/>
            <person name="Wissotski M."/>
            <person name="Ashley E."/>
            <person name="Morrow D."/>
            <person name="Fernandes J."/>
            <person name="Walbot V."/>
            <person name="Yu Y."/>
        </authorList>
    </citation>
    <scope>NUCLEOTIDE SEQUENCE</scope>
    <source>
        <strain evidence="2">B73</strain>
    </source>
</reference>
<dbReference type="HOGENOM" id="CLU_119731_0_0_1"/>
<name>B4FZW4_MAIZE</name>
<dbReference type="PANTHER" id="PTHR33912:SF5">
    <property type="entry name" value="F22G5.17"/>
    <property type="match status" value="1"/>
</dbReference>
<dbReference type="OrthoDB" id="773117at2759"/>
<feature type="compositionally biased region" description="Basic and acidic residues" evidence="1">
    <location>
        <begin position="143"/>
        <end position="153"/>
    </location>
</feature>
<dbReference type="ExpressionAtlas" id="B4FZW4">
    <property type="expression patterns" value="baseline"/>
</dbReference>
<feature type="compositionally biased region" description="Low complexity" evidence="1">
    <location>
        <begin position="126"/>
        <end position="142"/>
    </location>
</feature>
<protein>
    <submittedName>
        <fullName evidence="2">Uncharacterized protein</fullName>
    </submittedName>
</protein>
<dbReference type="KEGG" id="zma:100274847"/>